<feature type="domain" description="HTH lysR-type" evidence="5">
    <location>
        <begin position="1"/>
        <end position="58"/>
    </location>
</feature>
<evidence type="ECO:0000313" key="6">
    <source>
        <dbReference type="EMBL" id="HJC87535.1"/>
    </source>
</evidence>
<evidence type="ECO:0000259" key="5">
    <source>
        <dbReference type="PROSITE" id="PS50931"/>
    </source>
</evidence>
<keyword evidence="3" id="KW-0238">DNA-binding</keyword>
<reference evidence="6" key="1">
    <citation type="journal article" date="2021" name="PeerJ">
        <title>Extensive microbial diversity within the chicken gut microbiome revealed by metagenomics and culture.</title>
        <authorList>
            <person name="Gilroy R."/>
            <person name="Ravi A."/>
            <person name="Getino M."/>
            <person name="Pursley I."/>
            <person name="Horton D.L."/>
            <person name="Alikhan N.F."/>
            <person name="Baker D."/>
            <person name="Gharbi K."/>
            <person name="Hall N."/>
            <person name="Watson M."/>
            <person name="Adriaenssens E.M."/>
            <person name="Foster-Nyarko E."/>
            <person name="Jarju S."/>
            <person name="Secka A."/>
            <person name="Antonio M."/>
            <person name="Oren A."/>
            <person name="Chaudhuri R.R."/>
            <person name="La Ragione R."/>
            <person name="Hildebrand F."/>
            <person name="Pallen M.J."/>
        </authorList>
    </citation>
    <scope>NUCLEOTIDE SEQUENCE</scope>
    <source>
        <strain evidence="6">ChiBcec1-1630</strain>
    </source>
</reference>
<dbReference type="InterPro" id="IPR005119">
    <property type="entry name" value="LysR_subst-bd"/>
</dbReference>
<dbReference type="EMBL" id="DWVS01000146">
    <property type="protein sequence ID" value="HJC87535.1"/>
    <property type="molecule type" value="Genomic_DNA"/>
</dbReference>
<dbReference type="GO" id="GO:0003700">
    <property type="term" value="F:DNA-binding transcription factor activity"/>
    <property type="evidence" value="ECO:0007669"/>
    <property type="project" value="InterPro"/>
</dbReference>
<dbReference type="Gene3D" id="3.40.190.290">
    <property type="match status" value="1"/>
</dbReference>
<reference evidence="6" key="2">
    <citation type="submission" date="2021-04" db="EMBL/GenBank/DDBJ databases">
        <authorList>
            <person name="Gilroy R."/>
        </authorList>
    </citation>
    <scope>NUCLEOTIDE SEQUENCE</scope>
    <source>
        <strain evidence="6">ChiBcec1-1630</strain>
    </source>
</reference>
<proteinExistence type="inferred from homology"/>
<dbReference type="PROSITE" id="PS50931">
    <property type="entry name" value="HTH_LYSR"/>
    <property type="match status" value="1"/>
</dbReference>
<dbReference type="SUPFAM" id="SSF46785">
    <property type="entry name" value="Winged helix' DNA-binding domain"/>
    <property type="match status" value="1"/>
</dbReference>
<dbReference type="Gene3D" id="1.10.10.10">
    <property type="entry name" value="Winged helix-like DNA-binding domain superfamily/Winged helix DNA-binding domain"/>
    <property type="match status" value="1"/>
</dbReference>
<sequence length="309" mass="34846">MEIRVLKYFLMTAREENITKAAALLHLTQPTLSRQLIQLEEELGVTLFHRNRHRIVLTEDGMLLRRRAEEIVSLAEKTKDDFRHRQEHLAGTISIGSGELKSSRFLTHLITDFQKENPLVTFTIYSGNSDNIKERIERGLLDVGLLQEPVDITRYSFVRTPVREEWGILVREDSPLAFKSSVSPEDLAGVPLILPSRENVQNELLNWFGPHAEHLHITATGNLLYNLAFLARDSGSCVLTLNLDCAYEGLRFVPLSPKMESGTVLVWKKAETFSPAATAFLAYARDFISGKETAEKELSGKAASETELL</sequence>
<dbReference type="Proteomes" id="UP000823922">
    <property type="component" value="Unassembled WGS sequence"/>
</dbReference>
<dbReference type="GO" id="GO:0003677">
    <property type="term" value="F:DNA binding"/>
    <property type="evidence" value="ECO:0007669"/>
    <property type="project" value="UniProtKB-KW"/>
</dbReference>
<dbReference type="InterPro" id="IPR036388">
    <property type="entry name" value="WH-like_DNA-bd_sf"/>
</dbReference>
<dbReference type="PRINTS" id="PR00039">
    <property type="entry name" value="HTHLYSR"/>
</dbReference>
<evidence type="ECO:0000313" key="7">
    <source>
        <dbReference type="Proteomes" id="UP000823922"/>
    </source>
</evidence>
<evidence type="ECO:0000256" key="3">
    <source>
        <dbReference type="ARBA" id="ARBA00023125"/>
    </source>
</evidence>
<keyword evidence="4" id="KW-0804">Transcription</keyword>
<evidence type="ECO:0000256" key="4">
    <source>
        <dbReference type="ARBA" id="ARBA00023163"/>
    </source>
</evidence>
<dbReference type="AlphaFoldDB" id="A0A9D2QJ21"/>
<dbReference type="CDD" id="cd05466">
    <property type="entry name" value="PBP2_LTTR_substrate"/>
    <property type="match status" value="1"/>
</dbReference>
<comment type="caution">
    <text evidence="6">The sequence shown here is derived from an EMBL/GenBank/DDBJ whole genome shotgun (WGS) entry which is preliminary data.</text>
</comment>
<evidence type="ECO:0000256" key="1">
    <source>
        <dbReference type="ARBA" id="ARBA00009437"/>
    </source>
</evidence>
<evidence type="ECO:0000256" key="2">
    <source>
        <dbReference type="ARBA" id="ARBA00023015"/>
    </source>
</evidence>
<dbReference type="GO" id="GO:0032993">
    <property type="term" value="C:protein-DNA complex"/>
    <property type="evidence" value="ECO:0007669"/>
    <property type="project" value="TreeGrafter"/>
</dbReference>
<dbReference type="InterPro" id="IPR000847">
    <property type="entry name" value="LysR_HTH_N"/>
</dbReference>
<dbReference type="FunFam" id="1.10.10.10:FF:000001">
    <property type="entry name" value="LysR family transcriptional regulator"/>
    <property type="match status" value="1"/>
</dbReference>
<name>A0A9D2QJ21_9FIRM</name>
<dbReference type="InterPro" id="IPR036390">
    <property type="entry name" value="WH_DNA-bd_sf"/>
</dbReference>
<accession>A0A9D2QJ21</accession>
<organism evidence="6 7">
    <name type="scientific">Candidatus Eisenbergiella intestinigallinarum</name>
    <dbReference type="NCBI Taxonomy" id="2838549"/>
    <lineage>
        <taxon>Bacteria</taxon>
        <taxon>Bacillati</taxon>
        <taxon>Bacillota</taxon>
        <taxon>Clostridia</taxon>
        <taxon>Lachnospirales</taxon>
        <taxon>Lachnospiraceae</taxon>
        <taxon>Eisenbergiella</taxon>
    </lineage>
</organism>
<keyword evidence="2" id="KW-0805">Transcription regulation</keyword>
<protein>
    <submittedName>
        <fullName evidence="6">LysR family transcriptional regulator</fullName>
    </submittedName>
</protein>
<dbReference type="PANTHER" id="PTHR30346:SF28">
    <property type="entry name" value="HTH-TYPE TRANSCRIPTIONAL REGULATOR CYNR"/>
    <property type="match status" value="1"/>
</dbReference>
<dbReference type="Pfam" id="PF03466">
    <property type="entry name" value="LysR_substrate"/>
    <property type="match status" value="1"/>
</dbReference>
<gene>
    <name evidence="6" type="ORF">H9926_05950</name>
</gene>
<dbReference type="PANTHER" id="PTHR30346">
    <property type="entry name" value="TRANSCRIPTIONAL DUAL REGULATOR HCAR-RELATED"/>
    <property type="match status" value="1"/>
</dbReference>
<comment type="similarity">
    <text evidence="1">Belongs to the LysR transcriptional regulatory family.</text>
</comment>
<dbReference type="SUPFAM" id="SSF53850">
    <property type="entry name" value="Periplasmic binding protein-like II"/>
    <property type="match status" value="1"/>
</dbReference>
<dbReference type="Pfam" id="PF00126">
    <property type="entry name" value="HTH_1"/>
    <property type="match status" value="1"/>
</dbReference>